<dbReference type="Proteomes" id="UP000240481">
    <property type="component" value="Unassembled WGS sequence"/>
</dbReference>
<evidence type="ECO:0000256" key="1">
    <source>
        <dbReference type="ARBA" id="ARBA00022729"/>
    </source>
</evidence>
<sequence>MKKVLSVAAVALALSATAVQANEGVYVGANYQVNNLKVKDVDVKKDTSTLNLIAGYDFNEYVAVEGNIGLGMSSESGTVSATRSYEFKQGMSYGINAVGKLPLHEMFGLYAKVGYGSSQVEFTQKEKGAKSATNKENIGGLTYAAGFQVNVMPELAITAEYGVFGESKEMGPKDAKSKIQSSGFNVGMKYKF</sequence>
<reference evidence="4 5" key="1">
    <citation type="submission" date="2018-01" db="EMBL/GenBank/DDBJ databases">
        <title>Whole genome sequencing of Histamine producing bacteria.</title>
        <authorList>
            <person name="Butler K."/>
        </authorList>
    </citation>
    <scope>NUCLEOTIDE SEQUENCE [LARGE SCALE GENOMIC DNA]</scope>
    <source>
        <strain evidence="4 5">DSM 24669</strain>
    </source>
</reference>
<dbReference type="Pfam" id="PF13505">
    <property type="entry name" value="OMP_b-brl"/>
    <property type="match status" value="1"/>
</dbReference>
<dbReference type="AlphaFoldDB" id="A0A0J8V7H3"/>
<evidence type="ECO:0000256" key="2">
    <source>
        <dbReference type="SAM" id="SignalP"/>
    </source>
</evidence>
<dbReference type="STRING" id="680026.AB733_19410"/>
<name>A0A0J8V7H3_9GAMM</name>
<dbReference type="InterPro" id="IPR011250">
    <property type="entry name" value="OMP/PagP_B-barrel"/>
</dbReference>
<dbReference type="EMBL" id="PYLZ01000019">
    <property type="protein sequence ID" value="PSW19734.1"/>
    <property type="molecule type" value="Genomic_DNA"/>
</dbReference>
<dbReference type="InterPro" id="IPR027385">
    <property type="entry name" value="Beta-barrel_OMP"/>
</dbReference>
<accession>A0A0J8V7H3</accession>
<dbReference type="RefSeq" id="WP_048900275.1">
    <property type="nucleotide sequence ID" value="NZ_AP024853.1"/>
</dbReference>
<protein>
    <submittedName>
        <fullName evidence="4">Porin family protein</fullName>
    </submittedName>
</protein>
<feature type="chain" id="PRO_5030009011" evidence="2">
    <location>
        <begin position="22"/>
        <end position="192"/>
    </location>
</feature>
<keyword evidence="5" id="KW-1185">Reference proteome</keyword>
<comment type="caution">
    <text evidence="4">The sequence shown here is derived from an EMBL/GenBank/DDBJ whole genome shotgun (WGS) entry which is preliminary data.</text>
</comment>
<dbReference type="SUPFAM" id="SSF56925">
    <property type="entry name" value="OMPA-like"/>
    <property type="match status" value="1"/>
</dbReference>
<keyword evidence="1 2" id="KW-0732">Signal</keyword>
<gene>
    <name evidence="4" type="ORF">C9I94_23290</name>
</gene>
<feature type="signal peptide" evidence="2">
    <location>
        <begin position="1"/>
        <end position="21"/>
    </location>
</feature>
<dbReference type="Gene3D" id="2.40.160.20">
    <property type="match status" value="1"/>
</dbReference>
<organism evidence="4 5">
    <name type="scientific">Photobacterium swingsii</name>
    <dbReference type="NCBI Taxonomy" id="680026"/>
    <lineage>
        <taxon>Bacteria</taxon>
        <taxon>Pseudomonadati</taxon>
        <taxon>Pseudomonadota</taxon>
        <taxon>Gammaproteobacteria</taxon>
        <taxon>Vibrionales</taxon>
        <taxon>Vibrionaceae</taxon>
        <taxon>Photobacterium</taxon>
    </lineage>
</organism>
<evidence type="ECO:0000313" key="5">
    <source>
        <dbReference type="Proteomes" id="UP000240481"/>
    </source>
</evidence>
<evidence type="ECO:0000313" key="4">
    <source>
        <dbReference type="EMBL" id="PSW19734.1"/>
    </source>
</evidence>
<feature type="domain" description="Outer membrane protein beta-barrel" evidence="3">
    <location>
        <begin position="7"/>
        <end position="192"/>
    </location>
</feature>
<proteinExistence type="predicted"/>
<evidence type="ECO:0000259" key="3">
    <source>
        <dbReference type="Pfam" id="PF13505"/>
    </source>
</evidence>
<dbReference type="OrthoDB" id="6115907at2"/>